<proteinExistence type="predicted"/>
<reference evidence="1 2" key="1">
    <citation type="submission" date="2024-09" db="EMBL/GenBank/DDBJ databases">
        <authorList>
            <person name="Sun Q."/>
            <person name="Mori K."/>
        </authorList>
    </citation>
    <scope>NUCLEOTIDE SEQUENCE [LARGE SCALE GENOMIC DNA]</scope>
    <source>
        <strain evidence="1 2">CCM 7759</strain>
    </source>
</reference>
<evidence type="ECO:0008006" key="3">
    <source>
        <dbReference type="Google" id="ProtNLM"/>
    </source>
</evidence>
<sequence length="192" mass="22092">MKQLKIKAHGLTFDTPVVNSNAVFWEIKEPEYARLRNGEQVALVERGTEVPMQVMKCPRRDVILTPLGCDLNEIYREDSGIDEEAYNSEELIFDSYRLNTFGVLSGKQFNHSVRIVSISKLGIGFTISKFMLNFDETYRLNVICDEEPISLQASIRYAHLIEKGIYYSAAIKSIKPRDLEVLRYYTASQQLR</sequence>
<organism evidence="1 2">
    <name type="scientific">Paenibacillus chartarius</name>
    <dbReference type="NCBI Taxonomy" id="747481"/>
    <lineage>
        <taxon>Bacteria</taxon>
        <taxon>Bacillati</taxon>
        <taxon>Bacillota</taxon>
        <taxon>Bacilli</taxon>
        <taxon>Bacillales</taxon>
        <taxon>Paenibacillaceae</taxon>
        <taxon>Paenibacillus</taxon>
    </lineage>
</organism>
<keyword evidence="2" id="KW-1185">Reference proteome</keyword>
<accession>A0ABV6DQ42</accession>
<dbReference type="RefSeq" id="WP_377472172.1">
    <property type="nucleotide sequence ID" value="NZ_JBHLWN010000077.1"/>
</dbReference>
<evidence type="ECO:0000313" key="2">
    <source>
        <dbReference type="Proteomes" id="UP001589776"/>
    </source>
</evidence>
<dbReference type="EMBL" id="JBHLWN010000077">
    <property type="protein sequence ID" value="MFC0214759.1"/>
    <property type="molecule type" value="Genomic_DNA"/>
</dbReference>
<dbReference type="Proteomes" id="UP001589776">
    <property type="component" value="Unassembled WGS sequence"/>
</dbReference>
<comment type="caution">
    <text evidence="1">The sequence shown here is derived from an EMBL/GenBank/DDBJ whole genome shotgun (WGS) entry which is preliminary data.</text>
</comment>
<protein>
    <recommendedName>
        <fullName evidence="3">PilZ domain-containing protein</fullName>
    </recommendedName>
</protein>
<name>A0ABV6DQ42_9BACL</name>
<evidence type="ECO:0000313" key="1">
    <source>
        <dbReference type="EMBL" id="MFC0214759.1"/>
    </source>
</evidence>
<gene>
    <name evidence="1" type="ORF">ACFFK0_20335</name>
</gene>